<dbReference type="PROSITE" id="PS00092">
    <property type="entry name" value="N6_MTASE"/>
    <property type="match status" value="1"/>
</dbReference>
<proteinExistence type="inferred from homology"/>
<dbReference type="InterPro" id="IPR002052">
    <property type="entry name" value="DNA_methylase_N6_adenine_CS"/>
</dbReference>
<comment type="similarity">
    <text evidence="2">Belongs to the eukaryotic/archaeal PrmC-related family.</text>
</comment>
<evidence type="ECO:0000256" key="1">
    <source>
        <dbReference type="ARBA" id="ARBA00004123"/>
    </source>
</evidence>
<keyword evidence="4" id="KW-0808">Transferase</keyword>
<dbReference type="GO" id="GO:0008757">
    <property type="term" value="F:S-adenosylmethionine-dependent methyltransferase activity"/>
    <property type="evidence" value="ECO:0007669"/>
    <property type="project" value="TreeGrafter"/>
</dbReference>
<evidence type="ECO:0000256" key="3">
    <source>
        <dbReference type="ARBA" id="ARBA00022603"/>
    </source>
</evidence>
<dbReference type="GO" id="GO:0032259">
    <property type="term" value="P:methylation"/>
    <property type="evidence" value="ECO:0007669"/>
    <property type="project" value="UniProtKB-KW"/>
</dbReference>
<evidence type="ECO:0008006" key="8">
    <source>
        <dbReference type="Google" id="ProtNLM"/>
    </source>
</evidence>
<dbReference type="PANTHER" id="PTHR45875:SF1">
    <property type="entry name" value="METHYLTRANSFERASE N6AMT1"/>
    <property type="match status" value="1"/>
</dbReference>
<gene>
    <name evidence="7" type="ORF">EGYM00392_LOCUS2932</name>
</gene>
<dbReference type="InterPro" id="IPR052190">
    <property type="entry name" value="Euk-Arch_PrmC-MTase"/>
</dbReference>
<name>A0A7S1HUZ6_9EUGL</name>
<keyword evidence="6" id="KW-0539">Nucleus</keyword>
<dbReference type="SUPFAM" id="SSF53335">
    <property type="entry name" value="S-adenosyl-L-methionine-dependent methyltransferases"/>
    <property type="match status" value="1"/>
</dbReference>
<sequence length="234" mass="26515">MGPKKKKYTPNTDHLFEPRFEKDVYHPCADSFTMMDALEEDLQFILHRRPTVCLEVGSGSGVITAFLQRRLTECQHHCAYLSCDINDKAAQASVITYHTNDVPCDMLLSDFGQALLPRLHWGVDVLLFNPPYVPTGPDELHSSGIEAAWAGGMDGMEVVDAFLPIADRLLAPQGLFYLVLIEQNKPKQLLSRVLETYGWQGEIIFRHQCGERLYILRFFRQSKADSGKQIEGQE</sequence>
<dbReference type="GO" id="GO:0005634">
    <property type="term" value="C:nucleus"/>
    <property type="evidence" value="ECO:0007669"/>
    <property type="project" value="UniProtKB-SubCell"/>
</dbReference>
<keyword evidence="5" id="KW-0949">S-adenosyl-L-methionine</keyword>
<accession>A0A7S1HUZ6</accession>
<comment type="subcellular location">
    <subcellularLocation>
        <location evidence="1">Nucleus</location>
    </subcellularLocation>
</comment>
<dbReference type="AlphaFoldDB" id="A0A7S1HUZ6"/>
<organism evidence="7">
    <name type="scientific">Eutreptiella gymnastica</name>
    <dbReference type="NCBI Taxonomy" id="73025"/>
    <lineage>
        <taxon>Eukaryota</taxon>
        <taxon>Discoba</taxon>
        <taxon>Euglenozoa</taxon>
        <taxon>Euglenida</taxon>
        <taxon>Spirocuta</taxon>
        <taxon>Euglenophyceae</taxon>
        <taxon>Eutreptiales</taxon>
        <taxon>Eutreptiaceae</taxon>
        <taxon>Eutreptiella</taxon>
    </lineage>
</organism>
<evidence type="ECO:0000256" key="4">
    <source>
        <dbReference type="ARBA" id="ARBA00022679"/>
    </source>
</evidence>
<dbReference type="InterPro" id="IPR029063">
    <property type="entry name" value="SAM-dependent_MTases_sf"/>
</dbReference>
<protein>
    <recommendedName>
        <fullName evidence="8">Methyltransferase small domain-containing protein</fullName>
    </recommendedName>
</protein>
<dbReference type="GO" id="GO:0003676">
    <property type="term" value="F:nucleic acid binding"/>
    <property type="evidence" value="ECO:0007669"/>
    <property type="project" value="InterPro"/>
</dbReference>
<evidence type="ECO:0000256" key="6">
    <source>
        <dbReference type="ARBA" id="ARBA00023242"/>
    </source>
</evidence>
<dbReference type="PANTHER" id="PTHR45875">
    <property type="entry name" value="METHYLTRANSFERASE N6AMT1"/>
    <property type="match status" value="1"/>
</dbReference>
<dbReference type="GO" id="GO:0035657">
    <property type="term" value="C:eRF1 methyltransferase complex"/>
    <property type="evidence" value="ECO:0007669"/>
    <property type="project" value="TreeGrafter"/>
</dbReference>
<evidence type="ECO:0000256" key="2">
    <source>
        <dbReference type="ARBA" id="ARBA00006149"/>
    </source>
</evidence>
<dbReference type="Gene3D" id="3.40.50.150">
    <property type="entry name" value="Vaccinia Virus protein VP39"/>
    <property type="match status" value="1"/>
</dbReference>
<dbReference type="FunFam" id="3.40.50.150:FF:000077">
    <property type="entry name" value="HemK methyltransferase family member 2"/>
    <property type="match status" value="1"/>
</dbReference>
<dbReference type="CDD" id="cd02440">
    <property type="entry name" value="AdoMet_MTases"/>
    <property type="match status" value="1"/>
</dbReference>
<evidence type="ECO:0000313" key="7">
    <source>
        <dbReference type="EMBL" id="CAD8991887.1"/>
    </source>
</evidence>
<reference evidence="7" key="1">
    <citation type="submission" date="2021-01" db="EMBL/GenBank/DDBJ databases">
        <authorList>
            <person name="Corre E."/>
            <person name="Pelletier E."/>
            <person name="Niang G."/>
            <person name="Scheremetjew M."/>
            <person name="Finn R."/>
            <person name="Kale V."/>
            <person name="Holt S."/>
            <person name="Cochrane G."/>
            <person name="Meng A."/>
            <person name="Brown T."/>
            <person name="Cohen L."/>
        </authorList>
    </citation>
    <scope>NUCLEOTIDE SEQUENCE</scope>
    <source>
        <strain evidence="7">NIES-381</strain>
    </source>
</reference>
<dbReference type="GO" id="GO:0008276">
    <property type="term" value="F:protein methyltransferase activity"/>
    <property type="evidence" value="ECO:0007669"/>
    <property type="project" value="TreeGrafter"/>
</dbReference>
<dbReference type="EMBL" id="HBGA01008081">
    <property type="protein sequence ID" value="CAD8991887.1"/>
    <property type="molecule type" value="Transcribed_RNA"/>
</dbReference>
<evidence type="ECO:0000256" key="5">
    <source>
        <dbReference type="ARBA" id="ARBA00022691"/>
    </source>
</evidence>
<keyword evidence="3" id="KW-0489">Methyltransferase</keyword>